<evidence type="ECO:0000256" key="5">
    <source>
        <dbReference type="ARBA" id="ARBA00023136"/>
    </source>
</evidence>
<feature type="transmembrane region" description="Helical" evidence="6">
    <location>
        <begin position="296"/>
        <end position="314"/>
    </location>
</feature>
<feature type="transmembrane region" description="Helical" evidence="6">
    <location>
        <begin position="216"/>
        <end position="236"/>
    </location>
</feature>
<feature type="transmembrane region" description="Helical" evidence="6">
    <location>
        <begin position="180"/>
        <end position="204"/>
    </location>
</feature>
<dbReference type="Pfam" id="PF13440">
    <property type="entry name" value="Polysacc_synt_3"/>
    <property type="match status" value="1"/>
</dbReference>
<feature type="transmembrane region" description="Helical" evidence="6">
    <location>
        <begin position="151"/>
        <end position="174"/>
    </location>
</feature>
<dbReference type="InterPro" id="IPR050833">
    <property type="entry name" value="Poly_Biosynth_Transport"/>
</dbReference>
<feature type="transmembrane region" description="Helical" evidence="6">
    <location>
        <begin position="419"/>
        <end position="438"/>
    </location>
</feature>
<feature type="transmembrane region" description="Helical" evidence="6">
    <location>
        <begin position="20"/>
        <end position="38"/>
    </location>
</feature>
<accession>A0A1H2EPU4</accession>
<feature type="transmembrane region" description="Helical" evidence="6">
    <location>
        <begin position="50"/>
        <end position="71"/>
    </location>
</feature>
<feature type="transmembrane region" description="Helical" evidence="6">
    <location>
        <begin position="83"/>
        <end position="113"/>
    </location>
</feature>
<dbReference type="RefSeq" id="WP_092231711.1">
    <property type="nucleotide sequence ID" value="NZ_FNLL01000003.1"/>
</dbReference>
<evidence type="ECO:0000256" key="6">
    <source>
        <dbReference type="SAM" id="Phobius"/>
    </source>
</evidence>
<evidence type="ECO:0000313" key="7">
    <source>
        <dbReference type="EMBL" id="SDT96963.1"/>
    </source>
</evidence>
<feature type="transmembrane region" description="Helical" evidence="6">
    <location>
        <begin position="119"/>
        <end position="139"/>
    </location>
</feature>
<keyword evidence="2" id="KW-1003">Cell membrane</keyword>
<dbReference type="PANTHER" id="PTHR30250:SF11">
    <property type="entry name" value="O-ANTIGEN TRANSPORTER-RELATED"/>
    <property type="match status" value="1"/>
</dbReference>
<dbReference type="EMBL" id="FNLL01000003">
    <property type="protein sequence ID" value="SDT96963.1"/>
    <property type="molecule type" value="Genomic_DNA"/>
</dbReference>
<protein>
    <submittedName>
        <fullName evidence="7">Membrane protein involved in the export of O-antigen and teichoic acid</fullName>
    </submittedName>
</protein>
<keyword evidence="3 6" id="KW-0812">Transmembrane</keyword>
<dbReference type="GO" id="GO:0005886">
    <property type="term" value="C:plasma membrane"/>
    <property type="evidence" value="ECO:0007669"/>
    <property type="project" value="UniProtKB-SubCell"/>
</dbReference>
<organism evidence="7 8">
    <name type="scientific">Desulfobacula phenolica</name>
    <dbReference type="NCBI Taxonomy" id="90732"/>
    <lineage>
        <taxon>Bacteria</taxon>
        <taxon>Pseudomonadati</taxon>
        <taxon>Thermodesulfobacteriota</taxon>
        <taxon>Desulfobacteria</taxon>
        <taxon>Desulfobacterales</taxon>
        <taxon>Desulfobacteraceae</taxon>
        <taxon>Desulfobacula</taxon>
    </lineage>
</organism>
<evidence type="ECO:0000256" key="4">
    <source>
        <dbReference type="ARBA" id="ARBA00022989"/>
    </source>
</evidence>
<comment type="subcellular location">
    <subcellularLocation>
        <location evidence="1">Cell membrane</location>
        <topology evidence="1">Multi-pass membrane protein</topology>
    </subcellularLocation>
</comment>
<evidence type="ECO:0000256" key="2">
    <source>
        <dbReference type="ARBA" id="ARBA00022475"/>
    </source>
</evidence>
<evidence type="ECO:0000313" key="8">
    <source>
        <dbReference type="Proteomes" id="UP000199608"/>
    </source>
</evidence>
<evidence type="ECO:0000256" key="3">
    <source>
        <dbReference type="ARBA" id="ARBA00022692"/>
    </source>
</evidence>
<feature type="transmembrane region" description="Helical" evidence="6">
    <location>
        <begin position="361"/>
        <end position="381"/>
    </location>
</feature>
<feature type="transmembrane region" description="Helical" evidence="6">
    <location>
        <begin position="387"/>
        <end position="407"/>
    </location>
</feature>
<feature type="transmembrane region" description="Helical" evidence="6">
    <location>
        <begin position="256"/>
        <end position="275"/>
    </location>
</feature>
<gene>
    <name evidence="7" type="ORF">SAMN04487931_103268</name>
</gene>
<dbReference type="AlphaFoldDB" id="A0A1H2EPU4"/>
<keyword evidence="8" id="KW-1185">Reference proteome</keyword>
<feature type="transmembrane region" description="Helical" evidence="6">
    <location>
        <begin position="326"/>
        <end position="349"/>
    </location>
</feature>
<evidence type="ECO:0000256" key="1">
    <source>
        <dbReference type="ARBA" id="ARBA00004651"/>
    </source>
</evidence>
<keyword evidence="5 6" id="KW-0472">Membrane</keyword>
<proteinExistence type="predicted"/>
<feature type="transmembrane region" description="Helical" evidence="6">
    <location>
        <begin position="444"/>
        <end position="464"/>
    </location>
</feature>
<keyword evidence="4 6" id="KW-1133">Transmembrane helix</keyword>
<name>A0A1H2EPU4_9BACT</name>
<reference evidence="8" key="1">
    <citation type="submission" date="2016-10" db="EMBL/GenBank/DDBJ databases">
        <authorList>
            <person name="Varghese N."/>
            <person name="Submissions S."/>
        </authorList>
    </citation>
    <scope>NUCLEOTIDE SEQUENCE [LARGE SCALE GENOMIC DNA]</scope>
    <source>
        <strain evidence="8">DSM 3384</strain>
    </source>
</reference>
<dbReference type="PANTHER" id="PTHR30250">
    <property type="entry name" value="PST FAMILY PREDICTED COLANIC ACID TRANSPORTER"/>
    <property type="match status" value="1"/>
</dbReference>
<sequence>MSYSLTEIIKHTSIYSFGRLASKAIGFLLIPLYTRFLTPEDYGVVEMLTMFIALSGIVIQGGISAAIFKFYNECKSKIEQDELICTILVFIFSLSLLFCVCTSLLSPTISLIFLKTEDFSFYVVLMVVSFFFSTIANVPETYLMAEKKSKIFTLISLATLVINLGFNIYAVAILNLGIEGILYASVAARVFNNILLFSVFLNKVSFKLKFNKLKQVLSFSIPMIPAELGLFVYAYVDRFFLTHMSDLQSVGIYSLGYKFAFMISMLLVQPFMQIWQQKMYEIKKDEDAAIKFGKMFTYLFAFVLFAALFMSIFIKDTIAIMAAPEFISAWRVVPIIAFSYVFKSMYLFFQMGMFFNSKTSYLSYIALLGALISICMNYLLVPHLKELGAAFAILISTISIAAITLFVSQRLYKIKLEFLELFKIIMLGSFLFFFYINISIEFPFISIMVKLSSIPVIFFLIRVFNVCNCKAFSFSKLIDSRY</sequence>
<dbReference type="Proteomes" id="UP000199608">
    <property type="component" value="Unassembled WGS sequence"/>
</dbReference>